<dbReference type="AlphaFoldDB" id="A0A2H9TLB1"/>
<protein>
    <submittedName>
        <fullName evidence="1">Uncharacterized protein</fullName>
    </submittedName>
</protein>
<organism evidence="1 2">
    <name type="scientific">Paramicrosporidium saccamoebae</name>
    <dbReference type="NCBI Taxonomy" id="1246581"/>
    <lineage>
        <taxon>Eukaryota</taxon>
        <taxon>Fungi</taxon>
        <taxon>Fungi incertae sedis</taxon>
        <taxon>Cryptomycota</taxon>
        <taxon>Cryptomycota incertae sedis</taxon>
        <taxon>Paramicrosporidium</taxon>
    </lineage>
</organism>
<evidence type="ECO:0000313" key="2">
    <source>
        <dbReference type="Proteomes" id="UP000240830"/>
    </source>
</evidence>
<dbReference type="EMBL" id="MTSL01000117">
    <property type="protein sequence ID" value="PJF18526.1"/>
    <property type="molecule type" value="Genomic_DNA"/>
</dbReference>
<gene>
    <name evidence="1" type="ORF">PSACC_01655</name>
</gene>
<dbReference type="Proteomes" id="UP000240830">
    <property type="component" value="Unassembled WGS sequence"/>
</dbReference>
<keyword evidence="2" id="KW-1185">Reference proteome</keyword>
<sequence length="192" mass="22000">MFRWTCLQSRNWIRGHLGIHSSALVPQAKETNFRIPLEIDTWHWVQTLSDSGLERRQAEAVLTVTTRILSHRLQQHLETLPRRKPLPPLLPLRTTALTPSRPADVTITMGEVHTELTLAVNEYRAEGREEGQRVEMAVHGEEGRLAAAMAAFRSDVENVKVRMVIFSILVIAMVERASNHNRPTRKRETEME</sequence>
<proteinExistence type="predicted"/>
<accession>A0A2H9TLB1</accession>
<evidence type="ECO:0000313" key="1">
    <source>
        <dbReference type="EMBL" id="PJF18526.1"/>
    </source>
</evidence>
<comment type="caution">
    <text evidence="1">The sequence shown here is derived from an EMBL/GenBank/DDBJ whole genome shotgun (WGS) entry which is preliminary data.</text>
</comment>
<name>A0A2H9TLB1_9FUNG</name>
<reference evidence="1 2" key="1">
    <citation type="submission" date="2016-10" db="EMBL/GenBank/DDBJ databases">
        <title>The genome of Paramicrosporidium saccamoebae is the missing link in understanding Cryptomycota and Microsporidia evolution.</title>
        <authorList>
            <person name="Quandt C.A."/>
            <person name="Beaudet D."/>
            <person name="Corsaro D."/>
            <person name="Michel R."/>
            <person name="Corradi N."/>
            <person name="James T."/>
        </authorList>
    </citation>
    <scope>NUCLEOTIDE SEQUENCE [LARGE SCALE GENOMIC DNA]</scope>
    <source>
        <strain evidence="1 2">KSL3</strain>
    </source>
</reference>